<protein>
    <recommendedName>
        <fullName evidence="1">SprT-like domain-containing protein</fullName>
    </recommendedName>
</protein>
<evidence type="ECO:0000313" key="2">
    <source>
        <dbReference type="EMBL" id="ALF01693.1"/>
    </source>
</evidence>
<sequence>MFKTRSDMEITIWAKSIMAKHGLSHWSFKINGRFKRTLGQCSYTRKLIELRRDHVKEDTYENVLDTLMHEIAHALVGHGAGHGIVWQRKAIELGAQPTPCKNRIREQSVIRESKKDMYALFLKTPNGEVYQCNMSEKMYNEIQEGKRSLANIYISGNKRATKGRLVARKLTPEQYAEAIQ</sequence>
<dbReference type="KEGG" id="vg:26647188"/>
<dbReference type="GO" id="GO:0006950">
    <property type="term" value="P:response to stress"/>
    <property type="evidence" value="ECO:0007669"/>
    <property type="project" value="UniProtKB-ARBA"/>
</dbReference>
<dbReference type="Pfam" id="PF10263">
    <property type="entry name" value="SprT-like"/>
    <property type="match status" value="1"/>
</dbReference>
<keyword evidence="3" id="KW-1185">Reference proteome</keyword>
<feature type="domain" description="SprT-like" evidence="1">
    <location>
        <begin position="22"/>
        <end position="100"/>
    </location>
</feature>
<reference evidence="2 3" key="1">
    <citation type="submission" date="2015-08" db="EMBL/GenBank/DDBJ databases">
        <title>The Complete Genome of Citrobacter freundii Myophage Margaery.</title>
        <authorList>
            <person name="Yi D."/>
            <person name="Cadungog J.N."/>
            <person name="Cahill J.L."/>
            <person name="Rasche E.S."/>
            <person name="Everett G.F.K."/>
        </authorList>
    </citation>
    <scope>NUCLEOTIDE SEQUENCE [LARGE SCALE GENOMIC DNA]</scope>
</reference>
<organism evidence="2 3">
    <name type="scientific">Citrobacter phage Margaery</name>
    <dbReference type="NCBI Taxonomy" id="1701810"/>
    <lineage>
        <taxon>Viruses</taxon>
        <taxon>Duplodnaviria</taxon>
        <taxon>Heunggongvirae</taxon>
        <taxon>Uroviricota</taxon>
        <taxon>Caudoviricetes</taxon>
        <taxon>Pantevenvirales</taxon>
        <taxon>Straboviridae</taxon>
        <taxon>Pseudotevenvirus</taxon>
        <taxon>Pseudotevenvirus margaery</taxon>
    </lineage>
</organism>
<dbReference type="RefSeq" id="YP_009194819.1">
    <property type="nucleotide sequence ID" value="NC_028755.1"/>
</dbReference>
<gene>
    <name evidence="2" type="ORF">CPT_Margaery4</name>
</gene>
<name>A0A0M3UL72_9CAUD</name>
<evidence type="ECO:0000313" key="3">
    <source>
        <dbReference type="Proteomes" id="UP000201970"/>
    </source>
</evidence>
<dbReference type="EMBL" id="KT381880">
    <property type="protein sequence ID" value="ALF01693.1"/>
    <property type="molecule type" value="Genomic_DNA"/>
</dbReference>
<accession>A0A0M3UL72</accession>
<dbReference type="GeneID" id="26647188"/>
<proteinExistence type="predicted"/>
<dbReference type="Proteomes" id="UP000201970">
    <property type="component" value="Segment"/>
</dbReference>
<dbReference type="InterPro" id="IPR006640">
    <property type="entry name" value="SprT-like_domain"/>
</dbReference>
<evidence type="ECO:0000259" key="1">
    <source>
        <dbReference type="Pfam" id="PF10263"/>
    </source>
</evidence>